<feature type="domain" description="DNA replication/recombination mediator RecO N-terminal" evidence="1">
    <location>
        <begin position="1"/>
        <end position="70"/>
    </location>
</feature>
<keyword evidence="3" id="KW-1185">Reference proteome</keyword>
<accession>E6WZR0</accession>
<organism evidence="2 3">
    <name type="scientific">Nitratifractor salsuginis (strain DSM 16511 / JCM 12458 / E9I37-1)</name>
    <dbReference type="NCBI Taxonomy" id="749222"/>
    <lineage>
        <taxon>Bacteria</taxon>
        <taxon>Pseudomonadati</taxon>
        <taxon>Campylobacterota</taxon>
        <taxon>Epsilonproteobacteria</taxon>
        <taxon>Campylobacterales</taxon>
        <taxon>Sulfurovaceae</taxon>
        <taxon>Nitratifractor</taxon>
    </lineage>
</organism>
<dbReference type="Pfam" id="PF13114">
    <property type="entry name" value="RecO_N_2"/>
    <property type="match status" value="1"/>
</dbReference>
<evidence type="ECO:0000313" key="3">
    <source>
        <dbReference type="Proteomes" id="UP000008633"/>
    </source>
</evidence>
<evidence type="ECO:0000313" key="2">
    <source>
        <dbReference type="EMBL" id="ADV46701.1"/>
    </source>
</evidence>
<dbReference type="EMBL" id="CP002452">
    <property type="protein sequence ID" value="ADV46701.1"/>
    <property type="molecule type" value="Genomic_DNA"/>
</dbReference>
<dbReference type="NCBIfam" id="NF010483">
    <property type="entry name" value="PRK13908.1"/>
    <property type="match status" value="1"/>
</dbReference>
<protein>
    <submittedName>
        <fullName evidence="2">Recombination protein RecO</fullName>
    </submittedName>
</protein>
<dbReference type="RefSeq" id="WP_013554390.1">
    <property type="nucleotide sequence ID" value="NC_014935.1"/>
</dbReference>
<dbReference type="InterPro" id="IPR022572">
    <property type="entry name" value="DNA_rep/recomb_RecO_N"/>
</dbReference>
<proteinExistence type="predicted"/>
<name>E6WZR0_NITSE</name>
<dbReference type="AlphaFoldDB" id="E6WZR0"/>
<reference evidence="2 3" key="1">
    <citation type="journal article" date="2011" name="Stand. Genomic Sci.">
        <title>Complete genome sequence of Nitratifractor salsuginis type strain (E9I37-1).</title>
        <authorList>
            <person name="Anderson I."/>
            <person name="Sikorski J."/>
            <person name="Zeytun A."/>
            <person name="Nolan M."/>
            <person name="Lapidus A."/>
            <person name="Lucas S."/>
            <person name="Hammon N."/>
            <person name="Deshpande S."/>
            <person name="Cheng J.F."/>
            <person name="Tapia R."/>
            <person name="Han C."/>
            <person name="Goodwin L."/>
            <person name="Pitluck S."/>
            <person name="Liolios K."/>
            <person name="Pagani I."/>
            <person name="Ivanova N."/>
            <person name="Huntemann M."/>
            <person name="Mavromatis K."/>
            <person name="Ovchinikova G."/>
            <person name="Pati A."/>
            <person name="Chen A."/>
            <person name="Palaniappan K."/>
            <person name="Land M."/>
            <person name="Hauser L."/>
            <person name="Brambilla E.M."/>
            <person name="Ngatchou-Djao O.D."/>
            <person name="Rohde M."/>
            <person name="Tindall B.J."/>
            <person name="Goker M."/>
            <person name="Detter J.C."/>
            <person name="Woyke T."/>
            <person name="Bristow J."/>
            <person name="Eisen J.A."/>
            <person name="Markowitz V."/>
            <person name="Hugenholtz P."/>
            <person name="Klenk H.P."/>
            <person name="Kyrpides N.C."/>
        </authorList>
    </citation>
    <scope>NUCLEOTIDE SEQUENCE [LARGE SCALE GENOMIC DNA]</scope>
    <source>
        <strain evidence="3">DSM 16511 / JCM 12458 / E9I37-1</strain>
    </source>
</reference>
<sequence length="204" mass="24463">MKGFIVSLRPARDEDLIVTLLEEHALRSYYRFYGARHSILQLGYLIDYESEEESRYMPRLRKVSHLGFPWLFRRNRLMLWQQFVRLFEPHLRDTERLDPFYFNLLLDAAHRWEKQNPKRVICEAAHRLLRFEGRLHPPTHCYICEKPLGEEVALMTALLPTHPGCIYGPAIPRSQLQNYFETGKTTWLDDREIDYLYRLILKGL</sequence>
<dbReference type="STRING" id="749222.Nitsa_1452"/>
<dbReference type="OrthoDB" id="5338768at2"/>
<gene>
    <name evidence="2" type="ordered locus">Nitsa_1452</name>
</gene>
<dbReference type="eggNOG" id="COG1381">
    <property type="taxonomic scope" value="Bacteria"/>
</dbReference>
<evidence type="ECO:0000259" key="1">
    <source>
        <dbReference type="Pfam" id="PF13114"/>
    </source>
</evidence>
<dbReference type="HOGENOM" id="CLU_1309562_0_0_7"/>
<reference evidence="3" key="2">
    <citation type="submission" date="2011-01" db="EMBL/GenBank/DDBJ databases">
        <title>The complete genome of Nitratifractor salsuginis DSM 16511.</title>
        <authorList>
            <consortium name="US DOE Joint Genome Institute (JGI-PGF)"/>
            <person name="Lucas S."/>
            <person name="Copeland A."/>
            <person name="Lapidus A."/>
            <person name="Bruce D."/>
            <person name="Goodwin L."/>
            <person name="Pitluck S."/>
            <person name="Kyrpides N."/>
            <person name="Mavromatis K."/>
            <person name="Ivanova N."/>
            <person name="Mikhailova N."/>
            <person name="Zeytun A."/>
            <person name="Detter J.C."/>
            <person name="Tapia R."/>
            <person name="Han C."/>
            <person name="Land M."/>
            <person name="Hauser L."/>
            <person name="Markowitz V."/>
            <person name="Cheng J.-F."/>
            <person name="Hugenholtz P."/>
            <person name="Woyke T."/>
            <person name="Wu D."/>
            <person name="Tindall B."/>
            <person name="Schuetze A."/>
            <person name="Brambilla E."/>
            <person name="Klenk H.-P."/>
            <person name="Eisen J.A."/>
        </authorList>
    </citation>
    <scope>NUCLEOTIDE SEQUENCE [LARGE SCALE GENOMIC DNA]</scope>
    <source>
        <strain evidence="3">DSM 16511 / JCM 12458 / E9I37-1</strain>
    </source>
</reference>
<dbReference type="Proteomes" id="UP000008633">
    <property type="component" value="Chromosome"/>
</dbReference>
<dbReference type="KEGG" id="nsa:Nitsa_1452"/>